<proteinExistence type="predicted"/>
<accession>A0ACB9RM41</accession>
<gene>
    <name evidence="1" type="ORF">MLD38_006310</name>
</gene>
<reference evidence="2" key="1">
    <citation type="journal article" date="2023" name="Front. Plant Sci.">
        <title>Chromosomal-level genome assembly of Melastoma candidum provides insights into trichome evolution.</title>
        <authorList>
            <person name="Zhong Y."/>
            <person name="Wu W."/>
            <person name="Sun C."/>
            <person name="Zou P."/>
            <person name="Liu Y."/>
            <person name="Dai S."/>
            <person name="Zhou R."/>
        </authorList>
    </citation>
    <scope>NUCLEOTIDE SEQUENCE [LARGE SCALE GENOMIC DNA]</scope>
</reference>
<comment type="caution">
    <text evidence="1">The sequence shown here is derived from an EMBL/GenBank/DDBJ whole genome shotgun (WGS) entry which is preliminary data.</text>
</comment>
<name>A0ACB9RM41_9MYRT</name>
<evidence type="ECO:0000313" key="2">
    <source>
        <dbReference type="Proteomes" id="UP001057402"/>
    </source>
</evidence>
<dbReference type="Proteomes" id="UP001057402">
    <property type="component" value="Chromosome 3"/>
</dbReference>
<organism evidence="1 2">
    <name type="scientific">Melastoma candidum</name>
    <dbReference type="NCBI Taxonomy" id="119954"/>
    <lineage>
        <taxon>Eukaryota</taxon>
        <taxon>Viridiplantae</taxon>
        <taxon>Streptophyta</taxon>
        <taxon>Embryophyta</taxon>
        <taxon>Tracheophyta</taxon>
        <taxon>Spermatophyta</taxon>
        <taxon>Magnoliopsida</taxon>
        <taxon>eudicotyledons</taxon>
        <taxon>Gunneridae</taxon>
        <taxon>Pentapetalae</taxon>
        <taxon>rosids</taxon>
        <taxon>malvids</taxon>
        <taxon>Myrtales</taxon>
        <taxon>Melastomataceae</taxon>
        <taxon>Melastomatoideae</taxon>
        <taxon>Melastomateae</taxon>
        <taxon>Melastoma</taxon>
    </lineage>
</organism>
<evidence type="ECO:0000313" key="1">
    <source>
        <dbReference type="EMBL" id="KAI4380082.1"/>
    </source>
</evidence>
<keyword evidence="2" id="KW-1185">Reference proteome</keyword>
<dbReference type="EMBL" id="CM042882">
    <property type="protein sequence ID" value="KAI4380082.1"/>
    <property type="molecule type" value="Genomic_DNA"/>
</dbReference>
<protein>
    <submittedName>
        <fullName evidence="1">Uncharacterized protein</fullName>
    </submittedName>
</protein>
<sequence length="199" mass="23259">MFRIYGQDPLVDEKTPKVLFSTPKSEVIRSYKQADCELVKIDINCHLQGDVVLECIHVSEDLEREQMIFRTLFNSAFIRLNILMLNRDEIDTFWERRDLFAKDFRTEILFSEMDAITPIAAVDLLCFEEKEGLPIEAFAKAQEFFSHVDWLAPKMDTALDVIQQANFANAVLDKASTDFQLRMETWSPVKEKMVYCKMR</sequence>